<dbReference type="Pfam" id="PF04091">
    <property type="entry name" value="Sec15_C"/>
    <property type="match status" value="2"/>
</dbReference>
<proteinExistence type="inferred from homology"/>
<dbReference type="InterPro" id="IPR042045">
    <property type="entry name" value="EXOC6/Sec15_C_dom1"/>
</dbReference>
<dbReference type="PANTHER" id="PTHR12702">
    <property type="entry name" value="SEC15"/>
    <property type="match status" value="1"/>
</dbReference>
<dbReference type="AlphaFoldDB" id="A0A7S0DG55"/>
<evidence type="ECO:0000259" key="5">
    <source>
        <dbReference type="Pfam" id="PF04091"/>
    </source>
</evidence>
<feature type="domain" description="Exocyst complex subunit EXOC6/Sec15 C-terminal" evidence="5">
    <location>
        <begin position="425"/>
        <end position="516"/>
    </location>
</feature>
<evidence type="ECO:0000256" key="3">
    <source>
        <dbReference type="ARBA" id="ARBA00022483"/>
    </source>
</evidence>
<comment type="similarity">
    <text evidence="1">Belongs to the SEC15 family.</text>
</comment>
<dbReference type="InterPro" id="IPR007225">
    <property type="entry name" value="EXOC6/Sec15"/>
</dbReference>
<dbReference type="InterPro" id="IPR042044">
    <property type="entry name" value="EXOC6PINT-1/Sec15/Tip20_C_dom2"/>
</dbReference>
<dbReference type="PANTHER" id="PTHR12702:SF0">
    <property type="entry name" value="EXOCYST COMPLEX COMPONENT 6"/>
    <property type="match status" value="1"/>
</dbReference>
<dbReference type="GO" id="GO:0090522">
    <property type="term" value="P:vesicle tethering involved in exocytosis"/>
    <property type="evidence" value="ECO:0007669"/>
    <property type="project" value="InterPro"/>
</dbReference>
<dbReference type="GO" id="GO:0000145">
    <property type="term" value="C:exocyst"/>
    <property type="evidence" value="ECO:0007669"/>
    <property type="project" value="TreeGrafter"/>
</dbReference>
<evidence type="ECO:0000256" key="2">
    <source>
        <dbReference type="ARBA" id="ARBA00022448"/>
    </source>
</evidence>
<evidence type="ECO:0000259" key="6">
    <source>
        <dbReference type="Pfam" id="PF20651"/>
    </source>
</evidence>
<dbReference type="GO" id="GO:0016020">
    <property type="term" value="C:membrane"/>
    <property type="evidence" value="ECO:0007669"/>
    <property type="project" value="TreeGrafter"/>
</dbReference>
<evidence type="ECO:0000313" key="7">
    <source>
        <dbReference type="EMBL" id="CAD8453975.1"/>
    </source>
</evidence>
<feature type="domain" description="Exocyst complex subunit EXOC6/Sec15 C-terminal" evidence="5">
    <location>
        <begin position="591"/>
        <end position="807"/>
    </location>
</feature>
<accession>A0A7S0DG55</accession>
<gene>
    <name evidence="7" type="ORF">LAMO00422_LOCUS12916</name>
</gene>
<dbReference type="Gene3D" id="1.10.357.30">
    <property type="entry name" value="Exocyst complex subunit Sec15 C-terminal domain, N-terminal subdomain"/>
    <property type="match status" value="1"/>
</dbReference>
<keyword evidence="4" id="KW-0175">Coiled coil</keyword>
<keyword evidence="3" id="KW-0268">Exocytosis</keyword>
<dbReference type="EMBL" id="HBEM01018909">
    <property type="protein sequence ID" value="CAD8453975.1"/>
    <property type="molecule type" value="Transcribed_RNA"/>
</dbReference>
<evidence type="ECO:0008006" key="8">
    <source>
        <dbReference type="Google" id="ProtNLM"/>
    </source>
</evidence>
<organism evidence="7">
    <name type="scientific">Amorphochlora amoebiformis</name>
    <dbReference type="NCBI Taxonomy" id="1561963"/>
    <lineage>
        <taxon>Eukaryota</taxon>
        <taxon>Sar</taxon>
        <taxon>Rhizaria</taxon>
        <taxon>Cercozoa</taxon>
        <taxon>Chlorarachniophyceae</taxon>
        <taxon>Amorphochlora</taxon>
    </lineage>
</organism>
<dbReference type="Gene3D" id="1.20.58.670">
    <property type="entry name" value="Dsl1p vesicle tethering complex, Tip20p subunit, domain D"/>
    <property type="match status" value="1"/>
</dbReference>
<keyword evidence="2" id="KW-0813">Transport</keyword>
<evidence type="ECO:0000256" key="1">
    <source>
        <dbReference type="ARBA" id="ARBA00007944"/>
    </source>
</evidence>
<dbReference type="InterPro" id="IPR048359">
    <property type="entry name" value="EXOC6_Sec15_N"/>
</dbReference>
<dbReference type="InterPro" id="IPR046361">
    <property type="entry name" value="EXOC6/Sec15_C"/>
</dbReference>
<reference evidence="7" key="1">
    <citation type="submission" date="2021-01" db="EMBL/GenBank/DDBJ databases">
        <authorList>
            <person name="Corre E."/>
            <person name="Pelletier E."/>
            <person name="Niang G."/>
            <person name="Scheremetjew M."/>
            <person name="Finn R."/>
            <person name="Kale V."/>
            <person name="Holt S."/>
            <person name="Cochrane G."/>
            <person name="Meng A."/>
            <person name="Brown T."/>
            <person name="Cohen L."/>
        </authorList>
    </citation>
    <scope>NUCLEOTIDE SEQUENCE</scope>
    <source>
        <strain evidence="7">CCMP2058</strain>
    </source>
</reference>
<evidence type="ECO:0000256" key="4">
    <source>
        <dbReference type="ARBA" id="ARBA00023054"/>
    </source>
</evidence>
<feature type="domain" description="Exocyst complex component EXOC6/Sec15 N-terminal" evidence="6">
    <location>
        <begin position="73"/>
        <end position="234"/>
    </location>
</feature>
<dbReference type="GO" id="GO:0006893">
    <property type="term" value="P:Golgi to plasma membrane transport"/>
    <property type="evidence" value="ECO:0007669"/>
    <property type="project" value="TreeGrafter"/>
</dbReference>
<protein>
    <recommendedName>
        <fullName evidence="8">Exocyst complex component</fullName>
    </recommendedName>
</protein>
<dbReference type="GO" id="GO:0006886">
    <property type="term" value="P:intracellular protein transport"/>
    <property type="evidence" value="ECO:0007669"/>
    <property type="project" value="InterPro"/>
</dbReference>
<name>A0A7S0DG55_9EUKA</name>
<dbReference type="Pfam" id="PF20651">
    <property type="entry name" value="EXOC6_Sec15_N"/>
    <property type="match status" value="1"/>
</dbReference>
<sequence length="843" mass="95236">MYANGDAKLPIVEEKSTKLTGGRLENKGARVDEAYESNISTLAHLIDTDLTAAIRLILDRGWTNSYEQFLSEHTLRQKEAIKELCGKHYQDFVSSVESLVNVKYDINKLKGSIRGYNEAVQESGKRVIQAVERLMPQRHVRQRIDQAISMLQNCSKRINMLRIAQSQIEAKHYVQALSTLERLSHVPHYESRIAQLIETVIKQFKAKIKACVRAEYDEWLEKVPEMSREVGKVLLFNTREELSRAKNSSDANANGDGEGDDDAKESGLLLSGGLDKEQVHVLIMVKDSLGTVYQSLHINQLLAAEDFAGLKKYSEIKRGKQARKLIEDITSATQVDLFRQREEYFGAILGFFAIQLEIIRSPLGGLLQSVEECHKLWVKICGSLERSLTSLFESLQSPVHWKELRGFTTCFIHAIKANKLPTTPLKSLMGSKKSAYKRLLEKQIDRAVDKLLDRDHFEPITIPDQQTYERLVAEFSLDDSDMSSRLTRFPAMMPFSISVPMICKAMVNLMENYTSFKLAEAEPRGDGNVKIGSEDRKASKGEVDDPYAELVSVVDSSLQMSVCVRISPEAIAFRGSDRKSGKGGQRAELPQSMVAQLLVNCGVLAKACDHFEERAFRLVEESYPRRATPNHKATLVAKGKLEGLKMQFNAMLLEGLGGRINKLLELSTFNWKATKRSTVPWEACEDLVALLTGSFASLSFLPAGLREGAHLHAFNHISQEIRRFWRYELRGFTVVGLADFDISLRVIEDFARRCTTVPGVVEALEDIRQITNLILKEEEILQVGDRKYLQRNYRRVQPDLLCDLLSKFQTLGMFVRVPPGLPKHNRRDVEAVVKSLRDSGRIS</sequence>